<dbReference type="PROSITE" id="PS00135">
    <property type="entry name" value="TRYPSIN_SER"/>
    <property type="match status" value="1"/>
</dbReference>
<evidence type="ECO:0000256" key="27">
    <source>
        <dbReference type="RuleBase" id="RU363034"/>
    </source>
</evidence>
<evidence type="ECO:0000256" key="12">
    <source>
        <dbReference type="ARBA" id="ARBA00022824"/>
    </source>
</evidence>
<evidence type="ECO:0000256" key="6">
    <source>
        <dbReference type="ARBA" id="ARBA00022536"/>
    </source>
</evidence>
<comment type="caution">
    <text evidence="26">Lacks conserved residue(s) required for the propagation of feature annotation.</text>
</comment>
<dbReference type="PANTHER" id="PTHR24278">
    <property type="entry name" value="COAGULATION FACTOR"/>
    <property type="match status" value="1"/>
</dbReference>
<dbReference type="PROSITE" id="PS00011">
    <property type="entry name" value="GLA_1"/>
    <property type="match status" value="1"/>
</dbReference>
<feature type="disulfide bond" evidence="26">
    <location>
        <begin position="188"/>
        <end position="198"/>
    </location>
</feature>
<dbReference type="EMBL" id="JADWDJ010000001">
    <property type="protein sequence ID" value="KAG5286126.1"/>
    <property type="molecule type" value="Genomic_DNA"/>
</dbReference>
<keyword evidence="12" id="KW-0256">Endoplasmic reticulum</keyword>
<dbReference type="CDD" id="cd00054">
    <property type="entry name" value="EGF_CA"/>
    <property type="match status" value="1"/>
</dbReference>
<evidence type="ECO:0000256" key="25">
    <source>
        <dbReference type="ARBA" id="ARBA00042906"/>
    </source>
</evidence>
<dbReference type="Gene3D" id="2.40.10.10">
    <property type="entry name" value="Trypsin-like serine proteases"/>
    <property type="match status" value="2"/>
</dbReference>
<dbReference type="InterPro" id="IPR018097">
    <property type="entry name" value="EGF_Ca-bd_CS"/>
</dbReference>
<dbReference type="Gene3D" id="4.10.740.10">
    <property type="entry name" value="Coagulation Factor IX"/>
    <property type="match status" value="1"/>
</dbReference>
<keyword evidence="4" id="KW-0301">Gamma-carboxyglutamic acid</keyword>
<dbReference type="EC" id="3.4.21.69" evidence="21"/>
<evidence type="ECO:0000256" key="4">
    <source>
        <dbReference type="ARBA" id="ARBA00022479"/>
    </source>
</evidence>
<keyword evidence="6 26" id="KW-0245">EGF-like domain</keyword>
<evidence type="ECO:0000256" key="2">
    <source>
        <dbReference type="ARBA" id="ARBA00004555"/>
    </source>
</evidence>
<dbReference type="Pfam" id="PF00089">
    <property type="entry name" value="Trypsin"/>
    <property type="match status" value="1"/>
</dbReference>
<dbReference type="PROSITE" id="PS01187">
    <property type="entry name" value="EGF_CA"/>
    <property type="match status" value="1"/>
</dbReference>
<feature type="domain" description="Peptidase S1" evidence="30">
    <location>
        <begin position="294"/>
        <end position="528"/>
    </location>
</feature>
<evidence type="ECO:0000313" key="33">
    <source>
        <dbReference type="Proteomes" id="UP000823561"/>
    </source>
</evidence>
<dbReference type="InterPro" id="IPR001314">
    <property type="entry name" value="Peptidase_S1A"/>
</dbReference>
<evidence type="ECO:0000256" key="9">
    <source>
        <dbReference type="ARBA" id="ARBA00022696"/>
    </source>
</evidence>
<evidence type="ECO:0000259" key="31">
    <source>
        <dbReference type="PROSITE" id="PS50998"/>
    </source>
</evidence>
<proteinExistence type="predicted"/>
<dbReference type="PROSITE" id="PS00134">
    <property type="entry name" value="TRYPSIN_HIS"/>
    <property type="match status" value="1"/>
</dbReference>
<dbReference type="PROSITE" id="PS00010">
    <property type="entry name" value="ASX_HYDROXYL"/>
    <property type="match status" value="1"/>
</dbReference>
<dbReference type="FunFam" id="4.10.740.10:FF:000001">
    <property type="entry name" value="vitamin K-dependent protein S"/>
    <property type="match status" value="1"/>
</dbReference>
<keyword evidence="14" id="KW-0106">Calcium</keyword>
<keyword evidence="9" id="KW-0356">Hemostasis</keyword>
<dbReference type="SMART" id="SM00069">
    <property type="entry name" value="GLA"/>
    <property type="match status" value="1"/>
</dbReference>
<name>A0AAV6HJK9_9TELE</name>
<dbReference type="GO" id="GO:0005783">
    <property type="term" value="C:endoplasmic reticulum"/>
    <property type="evidence" value="ECO:0007669"/>
    <property type="project" value="UniProtKB-SubCell"/>
</dbReference>
<keyword evidence="17 26" id="KW-1015">Disulfide bond</keyword>
<dbReference type="GO" id="GO:0005615">
    <property type="term" value="C:extracellular space"/>
    <property type="evidence" value="ECO:0007669"/>
    <property type="project" value="TreeGrafter"/>
</dbReference>
<evidence type="ECO:0000259" key="30">
    <source>
        <dbReference type="PROSITE" id="PS50240"/>
    </source>
</evidence>
<evidence type="ECO:0000313" key="32">
    <source>
        <dbReference type="EMBL" id="KAG5286126.1"/>
    </source>
</evidence>
<keyword evidence="15" id="KW-0333">Golgi apparatus</keyword>
<evidence type="ECO:0000256" key="26">
    <source>
        <dbReference type="PROSITE-ProRule" id="PRU00076"/>
    </source>
</evidence>
<dbReference type="SUPFAM" id="SSF50494">
    <property type="entry name" value="Trypsin-like serine proteases"/>
    <property type="match status" value="1"/>
</dbReference>
<comment type="subcellular location">
    <subcellularLocation>
        <location evidence="1">Endoplasmic reticulum</location>
    </subcellularLocation>
    <subcellularLocation>
        <location evidence="2">Golgi apparatus</location>
    </subcellularLocation>
    <subcellularLocation>
        <location evidence="3">Secreted</location>
    </subcellularLocation>
</comment>
<evidence type="ECO:0000256" key="13">
    <source>
        <dbReference type="ARBA" id="ARBA00022825"/>
    </source>
</evidence>
<comment type="function">
    <text evidence="20">Protein C is a vitamin K-dependent serine protease that regulates blood coagulation by inactivating factors Va and VIIIa in the presence of calcium ions and phospholipids. Exerts a protective effect on the endothelial cell barrier function.</text>
</comment>
<evidence type="ECO:0000256" key="3">
    <source>
        <dbReference type="ARBA" id="ARBA00004613"/>
    </source>
</evidence>
<dbReference type="InterPro" id="IPR000742">
    <property type="entry name" value="EGF"/>
</dbReference>
<organism evidence="32 33">
    <name type="scientific">Alosa alosa</name>
    <name type="common">allis shad</name>
    <dbReference type="NCBI Taxonomy" id="278164"/>
    <lineage>
        <taxon>Eukaryota</taxon>
        <taxon>Metazoa</taxon>
        <taxon>Chordata</taxon>
        <taxon>Craniata</taxon>
        <taxon>Vertebrata</taxon>
        <taxon>Euteleostomi</taxon>
        <taxon>Actinopterygii</taxon>
        <taxon>Neopterygii</taxon>
        <taxon>Teleostei</taxon>
        <taxon>Clupei</taxon>
        <taxon>Clupeiformes</taxon>
        <taxon>Clupeoidei</taxon>
        <taxon>Clupeidae</taxon>
        <taxon>Alosa</taxon>
    </lineage>
</organism>
<evidence type="ECO:0000256" key="10">
    <source>
        <dbReference type="ARBA" id="ARBA00022737"/>
    </source>
</evidence>
<dbReference type="Pfam" id="PF00594">
    <property type="entry name" value="Gla"/>
    <property type="match status" value="1"/>
</dbReference>
<evidence type="ECO:0000256" key="14">
    <source>
        <dbReference type="ARBA" id="ARBA00022837"/>
    </source>
</evidence>
<feature type="region of interest" description="Disordered" evidence="28">
    <location>
        <begin position="1"/>
        <end position="48"/>
    </location>
</feature>
<dbReference type="Gene3D" id="2.10.25.10">
    <property type="entry name" value="Laminin"/>
    <property type="match status" value="2"/>
</dbReference>
<evidence type="ECO:0000256" key="11">
    <source>
        <dbReference type="ARBA" id="ARBA00022801"/>
    </source>
</evidence>
<dbReference type="InterPro" id="IPR050442">
    <property type="entry name" value="Peptidase_S1_coag_factors"/>
</dbReference>
<dbReference type="PRINTS" id="PR00001">
    <property type="entry name" value="GLABLOOD"/>
</dbReference>
<dbReference type="PROSITE" id="PS50998">
    <property type="entry name" value="GLA_2"/>
    <property type="match status" value="1"/>
</dbReference>
<evidence type="ECO:0000256" key="1">
    <source>
        <dbReference type="ARBA" id="ARBA00004240"/>
    </source>
</evidence>
<dbReference type="InterPro" id="IPR001881">
    <property type="entry name" value="EGF-like_Ca-bd_dom"/>
</dbReference>
<dbReference type="PROSITE" id="PS01186">
    <property type="entry name" value="EGF_2"/>
    <property type="match status" value="1"/>
</dbReference>
<evidence type="ECO:0000256" key="7">
    <source>
        <dbReference type="ARBA" id="ARBA00022670"/>
    </source>
</evidence>
<dbReference type="PROSITE" id="PS00022">
    <property type="entry name" value="EGF_1"/>
    <property type="match status" value="1"/>
</dbReference>
<keyword evidence="11 27" id="KW-0378">Hydrolase</keyword>
<evidence type="ECO:0000256" key="21">
    <source>
        <dbReference type="ARBA" id="ARBA00038995"/>
    </source>
</evidence>
<gene>
    <name evidence="32" type="ORF">AALO_G00011210</name>
</gene>
<evidence type="ECO:0000256" key="22">
    <source>
        <dbReference type="ARBA" id="ARBA00040219"/>
    </source>
</evidence>
<sequence length="531" mass="59140">MGTGQPFLTARPALRSLPPSVQPESALFIRPDNGIKQETPEPTQRSESPALMSVLVSTPADKWRQVLKWHVSSCSPAPPLLLCVLPHPSTEGRWRSSVAIMWRPLLCLCLLVLWSVSAYSRSVFYSGPQAHSLLRSKRANSVFEELRPPSKERECVEEICDFEEAREIFLTREATLEFWTVYTDGNQCEPNPCINGTCMDKFQSFECLCHPGYEGRYCNQPSTASNCSLKNGDCDHECNLRSDGLVRTCSCLPGFSLHENSRTCSPINNHACGRILIHKSAFNTGPMEGIMPWVTGGEAGMRGESPWQALLLSSSGKFHCGGVLIDKSWVLTAAHCLEHHTRFSVRLGDYVRSKKEDSEVTVPVADIIPHPNYDRISVDNDIGLLRLAEPVKYSTYILPACLPSRGLAEGVLHRNGTVTIVTGWGKVNETDWRYSKALNFIKIPLVDHAVCQQTMINNVSENVLCAGVLGEIQDACEGDSGGPMMVEYRKTWFLIGLVSWGEGCGHKDKLGIYTKVSNYIKWIDRVRAKYE</sequence>
<dbReference type="InterPro" id="IPR017857">
    <property type="entry name" value="Coagulation_fac-like_Gla_dom"/>
</dbReference>
<comment type="caution">
    <text evidence="32">The sequence shown here is derived from an EMBL/GenBank/DDBJ whole genome shotgun (WGS) entry which is preliminary data.</text>
</comment>
<dbReference type="SMART" id="SM00179">
    <property type="entry name" value="EGF_CA"/>
    <property type="match status" value="1"/>
</dbReference>
<evidence type="ECO:0000256" key="24">
    <source>
        <dbReference type="ARBA" id="ARBA00042403"/>
    </source>
</evidence>
<dbReference type="SMART" id="SM00020">
    <property type="entry name" value="Tryp_SPc"/>
    <property type="match status" value="1"/>
</dbReference>
<evidence type="ECO:0000256" key="17">
    <source>
        <dbReference type="ARBA" id="ARBA00023157"/>
    </source>
</evidence>
<dbReference type="Pfam" id="PF00008">
    <property type="entry name" value="EGF"/>
    <property type="match status" value="1"/>
</dbReference>
<comment type="catalytic activity">
    <reaction evidence="19">
        <text>Degradation of blood coagulation factors Va and VIIIa.</text>
        <dbReference type="EC" id="3.4.21.69"/>
    </reaction>
</comment>
<accession>A0AAV6HJK9</accession>
<dbReference type="FunFam" id="2.10.25.10:FF:000006">
    <property type="entry name" value="Versican core protein-like isoform 1"/>
    <property type="match status" value="1"/>
</dbReference>
<dbReference type="SUPFAM" id="SSF57630">
    <property type="entry name" value="GLA-domain"/>
    <property type="match status" value="1"/>
</dbReference>
<dbReference type="GO" id="GO:0004252">
    <property type="term" value="F:serine-type endopeptidase activity"/>
    <property type="evidence" value="ECO:0007669"/>
    <property type="project" value="UniProtKB-EC"/>
</dbReference>
<keyword evidence="10" id="KW-0677">Repeat</keyword>
<dbReference type="GO" id="GO:0005509">
    <property type="term" value="F:calcium ion binding"/>
    <property type="evidence" value="ECO:0007669"/>
    <property type="project" value="InterPro"/>
</dbReference>
<dbReference type="PROSITE" id="PS50240">
    <property type="entry name" value="TRYPSIN_DOM"/>
    <property type="match status" value="1"/>
</dbReference>
<keyword evidence="16" id="KW-0094">Blood coagulation</keyword>
<dbReference type="InterPro" id="IPR043504">
    <property type="entry name" value="Peptidase_S1_PA_chymotrypsin"/>
</dbReference>
<keyword evidence="33" id="KW-1185">Reference proteome</keyword>
<keyword evidence="7 27" id="KW-0645">Protease</keyword>
<keyword evidence="8" id="KW-0165">Cleavage on pair of basic residues</keyword>
<evidence type="ECO:0000259" key="29">
    <source>
        <dbReference type="PROSITE" id="PS50026"/>
    </source>
</evidence>
<dbReference type="InterPro" id="IPR000152">
    <property type="entry name" value="EGF-type_Asp/Asn_hydroxyl_site"/>
</dbReference>
<feature type="domain" description="EGF-like" evidence="29">
    <location>
        <begin position="184"/>
        <end position="219"/>
    </location>
</feature>
<dbReference type="InterPro" id="IPR000294">
    <property type="entry name" value="GLA_domain"/>
</dbReference>
<evidence type="ECO:0000256" key="15">
    <source>
        <dbReference type="ARBA" id="ARBA00023034"/>
    </source>
</evidence>
<dbReference type="CDD" id="cd00190">
    <property type="entry name" value="Tryp_SPc"/>
    <property type="match status" value="1"/>
</dbReference>
<dbReference type="FunFam" id="2.40.10.10:FF:000015">
    <property type="entry name" value="Atrial natriuretic peptide-converting enzyme"/>
    <property type="match status" value="1"/>
</dbReference>
<keyword evidence="18" id="KW-0325">Glycoprotein</keyword>
<dbReference type="GO" id="GO:0007596">
    <property type="term" value="P:blood coagulation"/>
    <property type="evidence" value="ECO:0007669"/>
    <property type="project" value="UniProtKB-KW"/>
</dbReference>
<dbReference type="GO" id="GO:0006508">
    <property type="term" value="P:proteolysis"/>
    <property type="evidence" value="ECO:0007669"/>
    <property type="project" value="UniProtKB-KW"/>
</dbReference>
<evidence type="ECO:0000256" key="20">
    <source>
        <dbReference type="ARBA" id="ARBA00037553"/>
    </source>
</evidence>
<keyword evidence="5" id="KW-0964">Secreted</keyword>
<dbReference type="PRINTS" id="PR00722">
    <property type="entry name" value="CHYMOTRYPSIN"/>
</dbReference>
<feature type="disulfide bond" evidence="26">
    <location>
        <begin position="209"/>
        <end position="218"/>
    </location>
</feature>
<dbReference type="InterPro" id="IPR033116">
    <property type="entry name" value="TRYPSIN_SER"/>
</dbReference>
<dbReference type="Proteomes" id="UP000823561">
    <property type="component" value="Chromosome 1"/>
</dbReference>
<keyword evidence="13 27" id="KW-0720">Serine protease</keyword>
<evidence type="ECO:0000256" key="16">
    <source>
        <dbReference type="ARBA" id="ARBA00023084"/>
    </source>
</evidence>
<dbReference type="InterPro" id="IPR018114">
    <property type="entry name" value="TRYPSIN_HIS"/>
</dbReference>
<dbReference type="InterPro" id="IPR035972">
    <property type="entry name" value="GLA-like_dom_SF"/>
</dbReference>
<evidence type="ECO:0000256" key="8">
    <source>
        <dbReference type="ARBA" id="ARBA00022685"/>
    </source>
</evidence>
<protein>
    <recommendedName>
        <fullName evidence="22">Vitamin K-dependent protein C</fullName>
        <ecNumber evidence="21">3.4.21.69</ecNumber>
    </recommendedName>
    <alternativeName>
        <fullName evidence="25">Anticoagulant protein C</fullName>
    </alternativeName>
    <alternativeName>
        <fullName evidence="23">Autoprothrombin IIA</fullName>
    </alternativeName>
    <alternativeName>
        <fullName evidence="24">Blood coagulation factor XIV</fullName>
    </alternativeName>
</protein>
<evidence type="ECO:0000256" key="28">
    <source>
        <dbReference type="SAM" id="MobiDB-lite"/>
    </source>
</evidence>
<evidence type="ECO:0000256" key="18">
    <source>
        <dbReference type="ARBA" id="ARBA00023180"/>
    </source>
</evidence>
<evidence type="ECO:0000256" key="23">
    <source>
        <dbReference type="ARBA" id="ARBA00041306"/>
    </source>
</evidence>
<evidence type="ECO:0000256" key="19">
    <source>
        <dbReference type="ARBA" id="ARBA00036045"/>
    </source>
</evidence>
<dbReference type="InterPro" id="IPR001254">
    <property type="entry name" value="Trypsin_dom"/>
</dbReference>
<evidence type="ECO:0000256" key="5">
    <source>
        <dbReference type="ARBA" id="ARBA00022525"/>
    </source>
</evidence>
<dbReference type="AlphaFoldDB" id="A0AAV6HJK9"/>
<reference evidence="32 33" key="1">
    <citation type="submission" date="2020-10" db="EMBL/GenBank/DDBJ databases">
        <title>Chromosome-scale genome assembly of the Allis shad, Alosa alosa.</title>
        <authorList>
            <person name="Margot Z."/>
            <person name="Christophe K."/>
            <person name="Cabau C."/>
            <person name="Louis A."/>
            <person name="Berthelot C."/>
            <person name="Parey E."/>
            <person name="Roest Crollius H."/>
            <person name="Montfort J."/>
            <person name="Robinson-Rechavi M."/>
            <person name="Bucao C."/>
            <person name="Bouchez O."/>
            <person name="Gislard M."/>
            <person name="Lluch J."/>
            <person name="Milhes M."/>
            <person name="Lampietro C."/>
            <person name="Lopez Roques C."/>
            <person name="Donnadieu C."/>
            <person name="Braasch I."/>
            <person name="Desvignes T."/>
            <person name="Postlethwait J."/>
            <person name="Bobe J."/>
            <person name="Guiguen Y."/>
        </authorList>
    </citation>
    <scope>NUCLEOTIDE SEQUENCE [LARGE SCALE GENOMIC DNA]</scope>
    <source>
        <strain evidence="32">M-15738</strain>
        <tissue evidence="32">Blood</tissue>
    </source>
</reference>
<dbReference type="GO" id="GO:0005794">
    <property type="term" value="C:Golgi apparatus"/>
    <property type="evidence" value="ECO:0007669"/>
    <property type="project" value="UniProtKB-SubCell"/>
</dbReference>
<feature type="domain" description="Gla" evidence="31">
    <location>
        <begin position="138"/>
        <end position="184"/>
    </location>
</feature>
<dbReference type="InterPro" id="IPR009003">
    <property type="entry name" value="Peptidase_S1_PA"/>
</dbReference>
<dbReference type="SMART" id="SM00181">
    <property type="entry name" value="EGF"/>
    <property type="match status" value="2"/>
</dbReference>
<dbReference type="PANTHER" id="PTHR24278:SF0">
    <property type="entry name" value="VITAMIN K-DEPENDENT PROTEIN C"/>
    <property type="match status" value="1"/>
</dbReference>
<dbReference type="PROSITE" id="PS50026">
    <property type="entry name" value="EGF_3"/>
    <property type="match status" value="1"/>
</dbReference>